<dbReference type="PRINTS" id="PR00394">
    <property type="entry name" value="RHSPROTEIN"/>
</dbReference>
<comment type="caution">
    <text evidence="3">The sequence shown here is derived from an EMBL/GenBank/DDBJ whole genome shotgun (WGS) entry which is preliminary data.</text>
</comment>
<dbReference type="Proteomes" id="UP000004564">
    <property type="component" value="Chromosome"/>
</dbReference>
<organism evidence="3 4">
    <name type="scientific">Salmonella enterica subsp. enterica serovar Infantis str. SARB27</name>
    <dbReference type="NCBI Taxonomy" id="596155"/>
    <lineage>
        <taxon>Bacteria</taxon>
        <taxon>Pseudomonadati</taxon>
        <taxon>Pseudomonadota</taxon>
        <taxon>Gammaproteobacteria</taxon>
        <taxon>Enterobacterales</taxon>
        <taxon>Enterobacteriaceae</taxon>
        <taxon>Salmonella</taxon>
    </lineage>
</organism>
<feature type="domain" description="RHS protein conserved region" evidence="2">
    <location>
        <begin position="17"/>
        <end position="51"/>
    </location>
</feature>
<evidence type="ECO:0000256" key="1">
    <source>
        <dbReference type="ARBA" id="ARBA00009455"/>
    </source>
</evidence>
<dbReference type="InterPro" id="IPR050708">
    <property type="entry name" value="T6SS_VgrG/RHS"/>
</dbReference>
<evidence type="ECO:0000313" key="3">
    <source>
        <dbReference type="EMBL" id="EHB41294.1"/>
    </source>
</evidence>
<gene>
    <name evidence="3" type="ORF">SEENIN0B_01145</name>
</gene>
<dbReference type="Gene3D" id="2.180.10.10">
    <property type="entry name" value="RHS repeat-associated core"/>
    <property type="match status" value="1"/>
</dbReference>
<evidence type="ECO:0000313" key="4">
    <source>
        <dbReference type="Proteomes" id="UP000004564"/>
    </source>
</evidence>
<reference evidence="3 4" key="1">
    <citation type="submission" date="2011-09" db="EMBL/GenBank/DDBJ databases">
        <authorList>
            <person name="McClelland M."/>
            <person name="Clifton S."/>
            <person name="Porwollik S."/>
            <person name="Cheng P."/>
            <person name="Wollam A."/>
            <person name="Wang C."/>
            <person name="Pepin K."/>
            <person name="Bhonagiri V."/>
            <person name="Fulton R."/>
            <person name="Fulton L.F."/>
            <person name="Delehaunty K."/>
            <person name="Fronick C."/>
            <person name="O'Laughlin M."/>
            <person name="Godfrey J."/>
            <person name="Waligorski J."/>
            <person name="Appelbaum E."/>
            <person name="Farmer C."/>
            <person name="Strong C."/>
            <person name="Tomlinson C."/>
            <person name="Hou S."/>
            <person name="Minx P."/>
            <person name="Warren W."/>
            <person name="Wilson R.K."/>
        </authorList>
    </citation>
    <scope>NUCLEOTIDE SEQUENCE [LARGE SCALE GENOMIC DNA]</scope>
    <source>
        <strain evidence="4">SARB 27</strain>
    </source>
</reference>
<dbReference type="AlphaFoldDB" id="A0A6C8G5R4"/>
<dbReference type="NCBIfam" id="TIGR03696">
    <property type="entry name" value="Rhs_assc_core"/>
    <property type="match status" value="1"/>
</dbReference>
<dbReference type="EMBL" id="AFYI01000002">
    <property type="protein sequence ID" value="EHB41294.1"/>
    <property type="molecule type" value="Genomic_DNA"/>
</dbReference>
<dbReference type="InterPro" id="IPR001826">
    <property type="entry name" value="RHS"/>
</dbReference>
<dbReference type="Pfam" id="PF03527">
    <property type="entry name" value="RHS"/>
    <property type="match status" value="1"/>
</dbReference>
<dbReference type="InterPro" id="IPR022385">
    <property type="entry name" value="Rhs_assc_core"/>
</dbReference>
<evidence type="ECO:0000259" key="2">
    <source>
        <dbReference type="Pfam" id="PF03527"/>
    </source>
</evidence>
<accession>A0A6C8G5R4</accession>
<sequence>MTNVRTGTNTITPQRKIHLYHCDQRGLPLALITPDNTVAWRGEYEEWGNLSGEENPADLEQVIRLPGQQYDEESGLYYNRYRYYNPGQGRYITQDPIGLMGGLNSYKYPLDPVSRVDPLGLIDFPGYNTPFGNSVGGLSNEVSKGNMSYDDGASAIQEQSGPHYSPPIFSISADGGVSAYGIFGGSAVVGVLTGNGDKGLDLCGYIMACQGVGAGAAAGVSITGTASNAPPSSGTSYYGGATTDVGLIANGAITLLSELNKTEDPTHLSGSFGGGTYSGVINCQQYTKCIVN</sequence>
<dbReference type="PANTHER" id="PTHR32305">
    <property type="match status" value="1"/>
</dbReference>
<dbReference type="PANTHER" id="PTHR32305:SF15">
    <property type="entry name" value="PROTEIN RHSA-RELATED"/>
    <property type="match status" value="1"/>
</dbReference>
<name>A0A6C8G5R4_SALIN</name>
<proteinExistence type="inferred from homology"/>
<comment type="similarity">
    <text evidence="1">Belongs to the RHS family.</text>
</comment>
<protein>
    <submittedName>
        <fullName evidence="3">RHS repeat-associated core domain protein</fullName>
    </submittedName>
</protein>